<protein>
    <submittedName>
        <fullName evidence="1">Organic solvent ABC transporter</fullName>
    </submittedName>
</protein>
<dbReference type="InterPro" id="IPR042245">
    <property type="entry name" value="Tgt2/MlaC_sf"/>
</dbReference>
<name>A0ABY0BRY6_9GAMM</name>
<dbReference type="PIRSF" id="PIRSF004649">
    <property type="entry name" value="MlaC"/>
    <property type="match status" value="1"/>
</dbReference>
<keyword evidence="2" id="KW-1185">Reference proteome</keyword>
<gene>
    <name evidence="1" type="ORF">CWE07_07300</name>
</gene>
<sequence>MRTKGTITELSSLSVPLGRNQAAFNFGKESPMKSILTACMLMVVLAWPASAAQRIENDNPHHLLQQVAERMLERIRDDRAQVEENPTYLRTIMEEELIPYTDYRFAAAQVMGRNWRSLNDEQRREFVDAFREYLITTYARVFTQYDETKHELQFGREEAFENERTVVVRARLNQADGPPIRLNFNLRRQSPDSPWMAFDLEAENISLLSAQRSEIQSILRQRGFQGAVDLLRERAAVEIDLDEELDVDDFTQGG</sequence>
<evidence type="ECO:0000313" key="1">
    <source>
        <dbReference type="EMBL" id="RUO24841.1"/>
    </source>
</evidence>
<dbReference type="EMBL" id="PIPK01000005">
    <property type="protein sequence ID" value="RUO24841.1"/>
    <property type="molecule type" value="Genomic_DNA"/>
</dbReference>
<dbReference type="PANTHER" id="PTHR36573:SF1">
    <property type="entry name" value="INTERMEMBRANE PHOSPHOLIPID TRANSPORT SYSTEM BINDING PROTEIN MLAC"/>
    <property type="match status" value="1"/>
</dbReference>
<dbReference type="Pfam" id="PF05494">
    <property type="entry name" value="MlaC"/>
    <property type="match status" value="1"/>
</dbReference>
<proteinExistence type="predicted"/>
<dbReference type="Proteomes" id="UP000287865">
    <property type="component" value="Unassembled WGS sequence"/>
</dbReference>
<accession>A0ABY0BRY6</accession>
<dbReference type="Gene3D" id="3.10.450.710">
    <property type="entry name" value="Tgt2/MlaC"/>
    <property type="match status" value="1"/>
</dbReference>
<reference evidence="1 2" key="1">
    <citation type="journal article" date="2018" name="Front. Microbiol.">
        <title>Genome-Based Analysis Reveals the Taxonomy and Diversity of the Family Idiomarinaceae.</title>
        <authorList>
            <person name="Liu Y."/>
            <person name="Lai Q."/>
            <person name="Shao Z."/>
        </authorList>
    </citation>
    <scope>NUCLEOTIDE SEQUENCE [LARGE SCALE GENOMIC DNA]</scope>
    <source>
        <strain evidence="1 2">CF12-14</strain>
    </source>
</reference>
<dbReference type="InterPro" id="IPR008869">
    <property type="entry name" value="MlaC/ttg2D"/>
</dbReference>
<evidence type="ECO:0000313" key="2">
    <source>
        <dbReference type="Proteomes" id="UP000287865"/>
    </source>
</evidence>
<organism evidence="1 2">
    <name type="scientific">Aliidiomarina maris</name>
    <dbReference type="NCBI Taxonomy" id="531312"/>
    <lineage>
        <taxon>Bacteria</taxon>
        <taxon>Pseudomonadati</taxon>
        <taxon>Pseudomonadota</taxon>
        <taxon>Gammaproteobacteria</taxon>
        <taxon>Alteromonadales</taxon>
        <taxon>Idiomarinaceae</taxon>
        <taxon>Aliidiomarina</taxon>
    </lineage>
</organism>
<dbReference type="PANTHER" id="PTHR36573">
    <property type="entry name" value="INTERMEMBRANE PHOSPHOLIPID TRANSPORT SYSTEM BINDING PROTEIN MLAC"/>
    <property type="match status" value="1"/>
</dbReference>
<comment type="caution">
    <text evidence="1">The sequence shown here is derived from an EMBL/GenBank/DDBJ whole genome shotgun (WGS) entry which is preliminary data.</text>
</comment>